<evidence type="ECO:0000313" key="2">
    <source>
        <dbReference type="EMBL" id="MCU9613919.1"/>
    </source>
</evidence>
<keyword evidence="1" id="KW-1133">Transmembrane helix</keyword>
<protein>
    <submittedName>
        <fullName evidence="2">Sporulation protein YqfD</fullName>
    </submittedName>
</protein>
<evidence type="ECO:0000313" key="3">
    <source>
        <dbReference type="Proteomes" id="UP001209318"/>
    </source>
</evidence>
<dbReference type="AlphaFoldDB" id="A0AAE3IW27"/>
<dbReference type="NCBIfam" id="TIGR02876">
    <property type="entry name" value="spore_yqfD"/>
    <property type="match status" value="1"/>
</dbReference>
<keyword evidence="3" id="KW-1185">Reference proteome</keyword>
<dbReference type="Pfam" id="PF06898">
    <property type="entry name" value="YqfD"/>
    <property type="match status" value="1"/>
</dbReference>
<organism evidence="2 3">
    <name type="scientific">Perspicuibacillus lycopersici</name>
    <dbReference type="NCBI Taxonomy" id="1325689"/>
    <lineage>
        <taxon>Bacteria</taxon>
        <taxon>Bacillati</taxon>
        <taxon>Bacillota</taxon>
        <taxon>Bacilli</taxon>
        <taxon>Bacillales</taxon>
        <taxon>Bacillaceae</taxon>
        <taxon>Perspicuibacillus</taxon>
    </lineage>
</organism>
<gene>
    <name evidence="2" type="primary">yqfD</name>
    <name evidence="2" type="ORF">OEV98_10135</name>
</gene>
<evidence type="ECO:0000256" key="1">
    <source>
        <dbReference type="SAM" id="Phobius"/>
    </source>
</evidence>
<dbReference type="EMBL" id="JAOUSF010000003">
    <property type="protein sequence ID" value="MCU9613919.1"/>
    <property type="molecule type" value="Genomic_DNA"/>
</dbReference>
<keyword evidence="1" id="KW-0472">Membrane</keyword>
<accession>A0AAE3IW27</accession>
<sequence>MKNLWMKQMTGNITVTITGQGAERFINKLVRDNISIWNVRRLSSEAVSFQMFISDVRHIREAVRYHRVKVKFSKKVGLPFFMKKLKRNVGFIIGCIIAIFTVLFLSNMIWNVEIKGASPEIEYKINNELKQLGVKKGQLQFFVDDPETLQRKITSKIDEITWIGVELKGTTYHFQVVEKKQPEKQEATSPQNLVAKKEAIIVDYFVESGKPLISVNDYVKPGQLLVSGTIGNEKQPNIVSAKGVVYGKTWYKTEATVDMKTDYSLLTGEEVTKRGLKIFNLDIPIWGFKKEDYKEKKIEHDEKEVKFLKWTLPISFTKTTIREAEVQEKTYSKEEAKEMAKELAKKDLQAMLPEDSKIVSEKILQEGTDNGKFKLTIIYTVVENIVKEQPIIHAN</sequence>
<dbReference type="Proteomes" id="UP001209318">
    <property type="component" value="Unassembled WGS sequence"/>
</dbReference>
<dbReference type="InterPro" id="IPR010690">
    <property type="entry name" value="YqfD"/>
</dbReference>
<comment type="caution">
    <text evidence="2">The sequence shown here is derived from an EMBL/GenBank/DDBJ whole genome shotgun (WGS) entry which is preliminary data.</text>
</comment>
<reference evidence="2" key="1">
    <citation type="submission" date="2022-10" db="EMBL/GenBank/DDBJ databases">
        <title>Description of Fervidibacillus gen. nov. in the family Fervidibacillaceae fam. nov. with two species, Fervidibacillus albus sp. nov., and Fervidibacillus halotolerans sp. nov., isolated from tidal flat sediments.</title>
        <authorList>
            <person name="Kwon K.K."/>
            <person name="Yang S.-H."/>
        </authorList>
    </citation>
    <scope>NUCLEOTIDE SEQUENCE</scope>
    <source>
        <strain evidence="2">JCM 19140</strain>
    </source>
</reference>
<feature type="transmembrane region" description="Helical" evidence="1">
    <location>
        <begin position="89"/>
        <end position="110"/>
    </location>
</feature>
<keyword evidence="1" id="KW-0812">Transmembrane</keyword>
<dbReference type="RefSeq" id="WP_263073156.1">
    <property type="nucleotide sequence ID" value="NZ_JAOUSF010000003.1"/>
</dbReference>
<dbReference type="PIRSF" id="PIRSF029895">
    <property type="entry name" value="SpoIV"/>
    <property type="match status" value="1"/>
</dbReference>
<proteinExistence type="predicted"/>
<name>A0AAE3IW27_9BACI</name>